<dbReference type="AlphaFoldDB" id="A0A975GU88"/>
<dbReference type="KEGG" id="dmm:dnm_099440"/>
<dbReference type="Proteomes" id="UP000663722">
    <property type="component" value="Chromosome"/>
</dbReference>
<accession>A0A975GU88</accession>
<protein>
    <submittedName>
        <fullName evidence="1">Uncharacterized protein</fullName>
    </submittedName>
</protein>
<reference evidence="1" key="1">
    <citation type="journal article" date="2021" name="Microb. Physiol.">
        <title>Proteogenomic Insights into the Physiology of Marine, Sulfate-Reducing, Filamentous Desulfonema limicola and Desulfonema magnum.</title>
        <authorList>
            <person name="Schnaars V."/>
            <person name="Wohlbrand L."/>
            <person name="Scheve S."/>
            <person name="Hinrichs C."/>
            <person name="Reinhardt R."/>
            <person name="Rabus R."/>
        </authorList>
    </citation>
    <scope>NUCLEOTIDE SEQUENCE</scope>
    <source>
        <strain evidence="1">4be13</strain>
    </source>
</reference>
<evidence type="ECO:0000313" key="2">
    <source>
        <dbReference type="Proteomes" id="UP000663722"/>
    </source>
</evidence>
<dbReference type="EMBL" id="CP061800">
    <property type="protein sequence ID" value="QTA93836.1"/>
    <property type="molecule type" value="Genomic_DNA"/>
</dbReference>
<sequence>MKTLPLIFLPQFVGVDKSAKGTRQNRLGMGRAIPGIMIISFARFSKRTV</sequence>
<proteinExistence type="predicted"/>
<organism evidence="1 2">
    <name type="scientific">Desulfonema magnum</name>
    <dbReference type="NCBI Taxonomy" id="45655"/>
    <lineage>
        <taxon>Bacteria</taxon>
        <taxon>Pseudomonadati</taxon>
        <taxon>Thermodesulfobacteriota</taxon>
        <taxon>Desulfobacteria</taxon>
        <taxon>Desulfobacterales</taxon>
        <taxon>Desulfococcaceae</taxon>
        <taxon>Desulfonema</taxon>
    </lineage>
</organism>
<gene>
    <name evidence="1" type="ORF">dnm_099440</name>
</gene>
<evidence type="ECO:0000313" key="1">
    <source>
        <dbReference type="EMBL" id="QTA93836.1"/>
    </source>
</evidence>
<name>A0A975GU88_9BACT</name>
<keyword evidence="2" id="KW-1185">Reference proteome</keyword>